<dbReference type="KEGG" id="gtr:GLOTRDRAFT_127154"/>
<sequence>MSQGLWGNVDGSITQPAVVVSGTTRDSTAADAWKEKDVRAMGTIRLRCSPAVASYIKDKKSAKETWDQLSSLYSSMSLGAIYNELRGALSTKIPADQHPAPAFAKISKHFDTQKRPSRYENIAQMLVQATSADNMGIGAVREAVTTAWDQSQGKKPEKLGAHKISAVKRKPGDPSFSSQQQQRPQASSSNARDGKKHPYRGKRAGKKRQGQHHDHHHAHDVLIASTVSLPPPTIAHVLDIAPTGSKTRTVKEQGPFHPPPSADTSHYNNKHIKKAFKLARDLDISPTEEDIKVLDALVGQVDPDLDIDMEDADSVASSRASKRARFEGVARADDTADSDNDDNQSIDWGSDKDQGETVSLGDEEDLDCTIAEAVGFDQNAFIDEHYSAA</sequence>
<dbReference type="Pfam" id="PF14223">
    <property type="entry name" value="Retrotran_gag_2"/>
    <property type="match status" value="1"/>
</dbReference>
<dbReference type="eggNOG" id="ENOG502T1WS">
    <property type="taxonomic scope" value="Eukaryota"/>
</dbReference>
<gene>
    <name evidence="2" type="ORF">GLOTRDRAFT_127154</name>
</gene>
<dbReference type="GeneID" id="19301487"/>
<dbReference type="RefSeq" id="XP_007863782.1">
    <property type="nucleotide sequence ID" value="XM_007865591.1"/>
</dbReference>
<protein>
    <submittedName>
        <fullName evidence="2">Uncharacterized protein</fullName>
    </submittedName>
</protein>
<dbReference type="EMBL" id="KB469298">
    <property type="protein sequence ID" value="EPQ58665.1"/>
    <property type="molecule type" value="Genomic_DNA"/>
</dbReference>
<dbReference type="HOGENOM" id="CLU_836918_0_0_1"/>
<proteinExistence type="predicted"/>
<keyword evidence="3" id="KW-1185">Reference proteome</keyword>
<feature type="region of interest" description="Disordered" evidence="1">
    <location>
        <begin position="246"/>
        <end position="267"/>
    </location>
</feature>
<evidence type="ECO:0000313" key="2">
    <source>
        <dbReference type="EMBL" id="EPQ58665.1"/>
    </source>
</evidence>
<feature type="compositionally biased region" description="Basic residues" evidence="1">
    <location>
        <begin position="194"/>
        <end position="216"/>
    </location>
</feature>
<feature type="region of interest" description="Disordered" evidence="1">
    <location>
        <begin position="168"/>
        <end position="216"/>
    </location>
</feature>
<dbReference type="AlphaFoldDB" id="S7RV66"/>
<feature type="compositionally biased region" description="Acidic residues" evidence="1">
    <location>
        <begin position="335"/>
        <end position="344"/>
    </location>
</feature>
<evidence type="ECO:0000313" key="3">
    <source>
        <dbReference type="Proteomes" id="UP000030669"/>
    </source>
</evidence>
<feature type="compositionally biased region" description="Basic and acidic residues" evidence="1">
    <location>
        <begin position="324"/>
        <end position="334"/>
    </location>
</feature>
<dbReference type="Proteomes" id="UP000030669">
    <property type="component" value="Unassembled WGS sequence"/>
</dbReference>
<feature type="compositionally biased region" description="Low complexity" evidence="1">
    <location>
        <begin position="175"/>
        <end position="189"/>
    </location>
</feature>
<evidence type="ECO:0000256" key="1">
    <source>
        <dbReference type="SAM" id="MobiDB-lite"/>
    </source>
</evidence>
<organism evidence="2 3">
    <name type="scientific">Gloeophyllum trabeum (strain ATCC 11539 / FP-39264 / Madison 617)</name>
    <name type="common">Brown rot fungus</name>
    <dbReference type="NCBI Taxonomy" id="670483"/>
    <lineage>
        <taxon>Eukaryota</taxon>
        <taxon>Fungi</taxon>
        <taxon>Dikarya</taxon>
        <taxon>Basidiomycota</taxon>
        <taxon>Agaricomycotina</taxon>
        <taxon>Agaricomycetes</taxon>
        <taxon>Gloeophyllales</taxon>
        <taxon>Gloeophyllaceae</taxon>
        <taxon>Gloeophyllum</taxon>
    </lineage>
</organism>
<name>S7RV66_GLOTA</name>
<accession>S7RV66</accession>
<reference evidence="2 3" key="1">
    <citation type="journal article" date="2012" name="Science">
        <title>The Paleozoic origin of enzymatic lignin decomposition reconstructed from 31 fungal genomes.</title>
        <authorList>
            <person name="Floudas D."/>
            <person name="Binder M."/>
            <person name="Riley R."/>
            <person name="Barry K."/>
            <person name="Blanchette R.A."/>
            <person name="Henrissat B."/>
            <person name="Martinez A.T."/>
            <person name="Otillar R."/>
            <person name="Spatafora J.W."/>
            <person name="Yadav J.S."/>
            <person name="Aerts A."/>
            <person name="Benoit I."/>
            <person name="Boyd A."/>
            <person name="Carlson A."/>
            <person name="Copeland A."/>
            <person name="Coutinho P.M."/>
            <person name="de Vries R.P."/>
            <person name="Ferreira P."/>
            <person name="Findley K."/>
            <person name="Foster B."/>
            <person name="Gaskell J."/>
            <person name="Glotzer D."/>
            <person name="Gorecki P."/>
            <person name="Heitman J."/>
            <person name="Hesse C."/>
            <person name="Hori C."/>
            <person name="Igarashi K."/>
            <person name="Jurgens J.A."/>
            <person name="Kallen N."/>
            <person name="Kersten P."/>
            <person name="Kohler A."/>
            <person name="Kuees U."/>
            <person name="Kumar T.K.A."/>
            <person name="Kuo A."/>
            <person name="LaButti K."/>
            <person name="Larrondo L.F."/>
            <person name="Lindquist E."/>
            <person name="Ling A."/>
            <person name="Lombard V."/>
            <person name="Lucas S."/>
            <person name="Lundell T."/>
            <person name="Martin R."/>
            <person name="McLaughlin D.J."/>
            <person name="Morgenstern I."/>
            <person name="Morin E."/>
            <person name="Murat C."/>
            <person name="Nagy L.G."/>
            <person name="Nolan M."/>
            <person name="Ohm R.A."/>
            <person name="Patyshakuliyeva A."/>
            <person name="Rokas A."/>
            <person name="Ruiz-Duenas F.J."/>
            <person name="Sabat G."/>
            <person name="Salamov A."/>
            <person name="Samejima M."/>
            <person name="Schmutz J."/>
            <person name="Slot J.C."/>
            <person name="St John F."/>
            <person name="Stenlid J."/>
            <person name="Sun H."/>
            <person name="Sun S."/>
            <person name="Syed K."/>
            <person name="Tsang A."/>
            <person name="Wiebenga A."/>
            <person name="Young D."/>
            <person name="Pisabarro A."/>
            <person name="Eastwood D.C."/>
            <person name="Martin F."/>
            <person name="Cullen D."/>
            <person name="Grigoriev I.V."/>
            <person name="Hibbett D.S."/>
        </authorList>
    </citation>
    <scope>NUCLEOTIDE SEQUENCE [LARGE SCALE GENOMIC DNA]</scope>
    <source>
        <strain evidence="2 3">ATCC 11539</strain>
    </source>
</reference>
<feature type="region of interest" description="Disordered" evidence="1">
    <location>
        <begin position="316"/>
        <end position="364"/>
    </location>
</feature>
<dbReference type="OrthoDB" id="3032860at2759"/>